<evidence type="ECO:0000313" key="7">
    <source>
        <dbReference type="Proteomes" id="UP000283383"/>
    </source>
</evidence>
<evidence type="ECO:0000256" key="5">
    <source>
        <dbReference type="SAM" id="Phobius"/>
    </source>
</evidence>
<proteinExistence type="predicted"/>
<evidence type="ECO:0000313" key="6">
    <source>
        <dbReference type="EMBL" id="RKF84032.1"/>
    </source>
</evidence>
<feature type="transmembrane region" description="Helical" evidence="5">
    <location>
        <begin position="439"/>
        <end position="457"/>
    </location>
</feature>
<dbReference type="GO" id="GO:0016020">
    <property type="term" value="C:membrane"/>
    <property type="evidence" value="ECO:0007669"/>
    <property type="project" value="UniProtKB-SubCell"/>
</dbReference>
<feature type="transmembrane region" description="Helical" evidence="5">
    <location>
        <begin position="301"/>
        <end position="319"/>
    </location>
</feature>
<sequence length="480" mass="53633">MLPYQPDASRFKHFYRGVFAQMILLGAIMKTHIDLSFVGPALADAITNLGGGGLSSPYLANLVNSFQYISGCLMTLFGGPLINKMGIKKSCVVAAMGMPLVGSSYYSYARYGIIWYLVVAQMIGGLTGGFLYVAEATAMLSYPQPEDRGFYLGIWSAMRNSGSIFGGVINFAKNYNNSTTGGIAPSTYFIFFLIEAVLSKDGLKPKLLTSRRLYPECTGLVWALNLTPTRLVLRRNGHRIRMSPLRSWTQEFVALRLLAQQKKVCTWVLFIPAFYSFYHGGTLSNYLSLHFSIRSRALTSFIAPCVTVPSVVAYGRYLLDLDQWSQRRRAKIAVLIWIVPQMISLIWIGFENRRIGNGIQILDYDQNLGEWSYAVLPFIILFISGCLTQLSLYWIIGILSENISATSQLGGLFRAFEMAGQATSYALNAQKGNGVKISFYFNCFLWLFTVPCMIQLVQMVPHGPSSRYEITDSDEEIELN</sequence>
<feature type="transmembrane region" description="Helical" evidence="5">
    <location>
        <begin position="114"/>
        <end position="134"/>
    </location>
</feature>
<evidence type="ECO:0000256" key="3">
    <source>
        <dbReference type="ARBA" id="ARBA00022989"/>
    </source>
</evidence>
<dbReference type="GO" id="GO:0022857">
    <property type="term" value="F:transmembrane transporter activity"/>
    <property type="evidence" value="ECO:0007669"/>
    <property type="project" value="InterPro"/>
</dbReference>
<dbReference type="InterPro" id="IPR036259">
    <property type="entry name" value="MFS_trans_sf"/>
</dbReference>
<keyword evidence="7" id="KW-1185">Reference proteome</keyword>
<protein>
    <submittedName>
        <fullName evidence="6">UNC93-like protein 2</fullName>
    </submittedName>
</protein>
<dbReference type="Gene3D" id="1.20.1250.20">
    <property type="entry name" value="MFS general substrate transporter like domains"/>
    <property type="match status" value="1"/>
</dbReference>
<name>A0A420JBB5_9PEZI</name>
<evidence type="ECO:0000256" key="4">
    <source>
        <dbReference type="ARBA" id="ARBA00023136"/>
    </source>
</evidence>
<dbReference type="Proteomes" id="UP000283383">
    <property type="component" value="Unassembled WGS sequence"/>
</dbReference>
<gene>
    <name evidence="6" type="ORF">GcM3_003021</name>
</gene>
<dbReference type="EMBL" id="MCBQ01000320">
    <property type="protein sequence ID" value="RKF84032.1"/>
    <property type="molecule type" value="Genomic_DNA"/>
</dbReference>
<dbReference type="STRING" id="62708.A0A420JBB5"/>
<organism evidence="6 7">
    <name type="scientific">Golovinomyces cichoracearum</name>
    <dbReference type="NCBI Taxonomy" id="62708"/>
    <lineage>
        <taxon>Eukaryota</taxon>
        <taxon>Fungi</taxon>
        <taxon>Dikarya</taxon>
        <taxon>Ascomycota</taxon>
        <taxon>Pezizomycotina</taxon>
        <taxon>Leotiomycetes</taxon>
        <taxon>Erysiphales</taxon>
        <taxon>Erysiphaceae</taxon>
        <taxon>Golovinomyces</taxon>
    </lineage>
</organism>
<keyword evidence="2 5" id="KW-0812">Transmembrane</keyword>
<dbReference type="PANTHER" id="PTHR23294">
    <property type="entry name" value="ET TRANSLATION PRODUCT-RELATED"/>
    <property type="match status" value="1"/>
</dbReference>
<dbReference type="AlphaFoldDB" id="A0A420JBB5"/>
<comment type="caution">
    <text evidence="6">The sequence shown here is derived from an EMBL/GenBank/DDBJ whole genome shotgun (WGS) entry which is preliminary data.</text>
</comment>
<evidence type="ECO:0000256" key="1">
    <source>
        <dbReference type="ARBA" id="ARBA00004141"/>
    </source>
</evidence>
<dbReference type="InterPro" id="IPR051617">
    <property type="entry name" value="UNC-93-like_regulator"/>
</dbReference>
<comment type="subcellular location">
    <subcellularLocation>
        <location evidence="1">Membrane</location>
        <topology evidence="1">Multi-pass membrane protein</topology>
    </subcellularLocation>
</comment>
<dbReference type="Pfam" id="PF07690">
    <property type="entry name" value="MFS_1"/>
    <property type="match status" value="1"/>
</dbReference>
<feature type="transmembrane region" description="Helical" evidence="5">
    <location>
        <begin position="331"/>
        <end position="350"/>
    </location>
</feature>
<dbReference type="SUPFAM" id="SSF103473">
    <property type="entry name" value="MFS general substrate transporter"/>
    <property type="match status" value="1"/>
</dbReference>
<feature type="transmembrane region" description="Helical" evidence="5">
    <location>
        <begin position="59"/>
        <end position="79"/>
    </location>
</feature>
<keyword evidence="4 5" id="KW-0472">Membrane</keyword>
<reference evidence="6 7" key="1">
    <citation type="journal article" date="2018" name="BMC Genomics">
        <title>Comparative genome analyses reveal sequence features reflecting distinct modes of host-adaptation between dicot and monocot powdery mildew.</title>
        <authorList>
            <person name="Wu Y."/>
            <person name="Ma X."/>
            <person name="Pan Z."/>
            <person name="Kale S.D."/>
            <person name="Song Y."/>
            <person name="King H."/>
            <person name="Zhang Q."/>
            <person name="Presley C."/>
            <person name="Deng X."/>
            <person name="Wei C.I."/>
            <person name="Xiao S."/>
        </authorList>
    </citation>
    <scope>NUCLEOTIDE SEQUENCE [LARGE SCALE GENOMIC DNA]</scope>
    <source>
        <strain evidence="6">UMSG3</strain>
    </source>
</reference>
<keyword evidence="3 5" id="KW-1133">Transmembrane helix</keyword>
<accession>A0A420JBB5</accession>
<feature type="transmembrane region" description="Helical" evidence="5">
    <location>
        <begin position="264"/>
        <end position="281"/>
    </location>
</feature>
<evidence type="ECO:0000256" key="2">
    <source>
        <dbReference type="ARBA" id="ARBA00022692"/>
    </source>
</evidence>
<dbReference type="PANTHER" id="PTHR23294:SF19">
    <property type="entry name" value="DUF895 DOMAIN MEMBRANE PROTEIN-RELATED"/>
    <property type="match status" value="1"/>
</dbReference>
<dbReference type="InterPro" id="IPR011701">
    <property type="entry name" value="MFS"/>
</dbReference>
<feature type="transmembrane region" description="Helical" evidence="5">
    <location>
        <begin position="370"/>
        <end position="396"/>
    </location>
</feature>